<keyword evidence="3 7" id="KW-0375">Hydrogen ion transport</keyword>
<comment type="function">
    <text evidence="7">F(1)F(0) ATP synthase produces ATP from ADP in the presence of a proton or sodium gradient. F-type ATPases consist of two structural domains, F(1) containing the extramembraneous catalytic core and F(0) containing the membrane proton channel, linked together by a central stalk and a peripheral stalk. During catalysis, ATP synthesis in the catalytic domain of F(1) is coupled via a rotary mechanism of the central stalk subunits to proton translocation.</text>
</comment>
<keyword evidence="2 7" id="KW-0813">Transport</keyword>
<keyword evidence="5 7" id="KW-0472">Membrane</keyword>
<dbReference type="Gene3D" id="1.10.520.20">
    <property type="entry name" value="N-terminal domain of the delta subunit of the F1F0-ATP synthase"/>
    <property type="match status" value="1"/>
</dbReference>
<organism evidence="8 9">
    <name type="scientific">Pendulispora albinea</name>
    <dbReference type="NCBI Taxonomy" id="2741071"/>
    <lineage>
        <taxon>Bacteria</taxon>
        <taxon>Pseudomonadati</taxon>
        <taxon>Myxococcota</taxon>
        <taxon>Myxococcia</taxon>
        <taxon>Myxococcales</taxon>
        <taxon>Sorangiineae</taxon>
        <taxon>Pendulisporaceae</taxon>
        <taxon>Pendulispora</taxon>
    </lineage>
</organism>
<evidence type="ECO:0000256" key="5">
    <source>
        <dbReference type="ARBA" id="ARBA00023136"/>
    </source>
</evidence>
<evidence type="ECO:0000256" key="3">
    <source>
        <dbReference type="ARBA" id="ARBA00022781"/>
    </source>
</evidence>
<proteinExistence type="inferred from homology"/>
<comment type="similarity">
    <text evidence="7">Belongs to the ATPase delta chain family.</text>
</comment>
<evidence type="ECO:0000313" key="9">
    <source>
        <dbReference type="Proteomes" id="UP001370348"/>
    </source>
</evidence>
<dbReference type="Pfam" id="PF00213">
    <property type="entry name" value="OSCP"/>
    <property type="match status" value="1"/>
</dbReference>
<comment type="subcellular location">
    <subcellularLocation>
        <location evidence="7">Cell membrane</location>
        <topology evidence="7">Peripheral membrane protein</topology>
    </subcellularLocation>
    <subcellularLocation>
        <location evidence="1">Membrane</location>
    </subcellularLocation>
</comment>
<dbReference type="EMBL" id="CP089984">
    <property type="protein sequence ID" value="WXB16689.1"/>
    <property type="molecule type" value="Genomic_DNA"/>
</dbReference>
<keyword evidence="9" id="KW-1185">Reference proteome</keyword>
<evidence type="ECO:0000313" key="8">
    <source>
        <dbReference type="EMBL" id="WXB16689.1"/>
    </source>
</evidence>
<dbReference type="PANTHER" id="PTHR11910">
    <property type="entry name" value="ATP SYNTHASE DELTA CHAIN"/>
    <property type="match status" value="1"/>
</dbReference>
<gene>
    <name evidence="7 8" type="primary">atpH</name>
    <name evidence="8" type="ORF">LZC94_05275</name>
</gene>
<sequence length="197" mass="21589">MVNTNVARRYATAILEIGRETGNLGALVEEIVFFAQNYQASAELRNALENPLVSYDAKRAILLDIATQLGLGQTAKNTLLLLNDRRRMRVIPDIAQQLKEKTDLERGLVRAVVTTAVRLSEAYYGKLQAELEKMTGKRVVLERREDPSIIAGVIARIGDTVIDGSVRTQLQEMKLALIASDSRDSRGEGAQAPAAAV</sequence>
<evidence type="ECO:0000256" key="2">
    <source>
        <dbReference type="ARBA" id="ARBA00022448"/>
    </source>
</evidence>
<dbReference type="RefSeq" id="WP_394826316.1">
    <property type="nucleotide sequence ID" value="NZ_CP089984.1"/>
</dbReference>
<name>A0ABZ2M0H1_9BACT</name>
<evidence type="ECO:0000256" key="7">
    <source>
        <dbReference type="HAMAP-Rule" id="MF_01416"/>
    </source>
</evidence>
<keyword evidence="6 7" id="KW-0066">ATP synthesis</keyword>
<dbReference type="NCBIfam" id="TIGR01145">
    <property type="entry name" value="ATP_synt_delta"/>
    <property type="match status" value="1"/>
</dbReference>
<evidence type="ECO:0000256" key="4">
    <source>
        <dbReference type="ARBA" id="ARBA00023065"/>
    </source>
</evidence>
<evidence type="ECO:0000256" key="1">
    <source>
        <dbReference type="ARBA" id="ARBA00004370"/>
    </source>
</evidence>
<dbReference type="HAMAP" id="MF_01416">
    <property type="entry name" value="ATP_synth_delta_bact"/>
    <property type="match status" value="1"/>
</dbReference>
<dbReference type="SUPFAM" id="SSF47928">
    <property type="entry name" value="N-terminal domain of the delta subunit of the F1F0-ATP synthase"/>
    <property type="match status" value="1"/>
</dbReference>
<reference evidence="8 9" key="1">
    <citation type="submission" date="2021-12" db="EMBL/GenBank/DDBJ databases">
        <title>Discovery of the Pendulisporaceae a myxobacterial family with distinct sporulation behavior and unique specialized metabolism.</title>
        <authorList>
            <person name="Garcia R."/>
            <person name="Popoff A."/>
            <person name="Bader C.D."/>
            <person name="Loehr J."/>
            <person name="Walesch S."/>
            <person name="Walt C."/>
            <person name="Boldt J."/>
            <person name="Bunk B."/>
            <person name="Haeckl F.J.F.P.J."/>
            <person name="Gunesch A.P."/>
            <person name="Birkelbach J."/>
            <person name="Nuebel U."/>
            <person name="Pietschmann T."/>
            <person name="Bach T."/>
            <person name="Mueller R."/>
        </authorList>
    </citation>
    <scope>NUCLEOTIDE SEQUENCE [LARGE SCALE GENOMIC DNA]</scope>
    <source>
        <strain evidence="8 9">MSr11954</strain>
    </source>
</reference>
<protein>
    <recommendedName>
        <fullName evidence="7">ATP synthase subunit delta</fullName>
    </recommendedName>
    <alternativeName>
        <fullName evidence="7">ATP synthase F(1) sector subunit delta</fullName>
    </alternativeName>
    <alternativeName>
        <fullName evidence="7">F-type ATPase subunit delta</fullName>
        <shortName evidence="7">F-ATPase subunit delta</shortName>
    </alternativeName>
</protein>
<keyword evidence="7" id="KW-1003">Cell membrane</keyword>
<dbReference type="PRINTS" id="PR00125">
    <property type="entry name" value="ATPASEDELTA"/>
</dbReference>
<dbReference type="Proteomes" id="UP001370348">
    <property type="component" value="Chromosome"/>
</dbReference>
<keyword evidence="7" id="KW-0139">CF(1)</keyword>
<evidence type="ECO:0000256" key="6">
    <source>
        <dbReference type="ARBA" id="ARBA00023310"/>
    </source>
</evidence>
<dbReference type="InterPro" id="IPR000711">
    <property type="entry name" value="ATPase_OSCP/dsu"/>
</dbReference>
<accession>A0ABZ2M0H1</accession>
<keyword evidence="4 7" id="KW-0406">Ion transport</keyword>
<dbReference type="InterPro" id="IPR026015">
    <property type="entry name" value="ATP_synth_OSCP/delta_N_sf"/>
</dbReference>
<comment type="function">
    <text evidence="7">This protein is part of the stalk that links CF(0) to CF(1). It either transmits conformational changes from CF(0) to CF(1) or is implicated in proton conduction.</text>
</comment>